<name>A0A3P3VT85_9MICO</name>
<dbReference type="GO" id="GO:0008320">
    <property type="term" value="F:protein transmembrane transporter activity"/>
    <property type="evidence" value="ECO:0007669"/>
    <property type="project" value="UniProtKB-UniRule"/>
</dbReference>
<keyword evidence="7 9" id="KW-0811">Translocation</keyword>
<feature type="transmembrane region" description="Helical" evidence="9">
    <location>
        <begin position="100"/>
        <end position="133"/>
    </location>
</feature>
<feature type="compositionally biased region" description="Basic and acidic residues" evidence="10">
    <location>
        <begin position="36"/>
        <end position="73"/>
    </location>
</feature>
<dbReference type="EMBL" id="RQVS01000016">
    <property type="protein sequence ID" value="RRJ85860.1"/>
    <property type="molecule type" value="Genomic_DNA"/>
</dbReference>
<comment type="subunit">
    <text evidence="9">Component of the Sec protein translocase complex. Heterotrimer consisting of SecY, SecE and SecG subunits. The heterotrimers can form oligomers, although 1 heterotrimer is thought to be able to translocate proteins. Interacts with the ribosome. Interacts with SecDF, and other proteins may be involved. Interacts with SecA.</text>
</comment>
<dbReference type="GO" id="GO:0009306">
    <property type="term" value="P:protein secretion"/>
    <property type="evidence" value="ECO:0007669"/>
    <property type="project" value="UniProtKB-UniRule"/>
</dbReference>
<dbReference type="NCBIfam" id="TIGR00964">
    <property type="entry name" value="secE_bact"/>
    <property type="match status" value="1"/>
</dbReference>
<keyword evidence="2 9" id="KW-0813">Transport</keyword>
<sequence length="154" mass="16291">MGDDVDASDADLEAEADADAEDADETVASEAAAAKPARDKKAAVKSPEKKSAEAKTAEKKTVAKTPAKKDAKSEPAGIAKFLREVGVELKKVVTPTRKELWRYVAVVLGFLVVMMLIVTGLDFIFGFVSSWVFGNGTELFPAGPAPIEPVPTTP</sequence>
<evidence type="ECO:0000256" key="1">
    <source>
        <dbReference type="ARBA" id="ARBA00004370"/>
    </source>
</evidence>
<keyword evidence="4 9" id="KW-0812">Transmembrane</keyword>
<organism evidence="11 12">
    <name type="scientific">Gulosibacter macacae</name>
    <dbReference type="NCBI Taxonomy" id="2488791"/>
    <lineage>
        <taxon>Bacteria</taxon>
        <taxon>Bacillati</taxon>
        <taxon>Actinomycetota</taxon>
        <taxon>Actinomycetes</taxon>
        <taxon>Micrococcales</taxon>
        <taxon>Microbacteriaceae</taxon>
        <taxon>Gulosibacter</taxon>
    </lineage>
</organism>
<keyword evidence="12" id="KW-1185">Reference proteome</keyword>
<dbReference type="Pfam" id="PF00584">
    <property type="entry name" value="SecE"/>
    <property type="match status" value="1"/>
</dbReference>
<feature type="compositionally biased region" description="Acidic residues" evidence="10">
    <location>
        <begin position="1"/>
        <end position="27"/>
    </location>
</feature>
<keyword evidence="6 9" id="KW-1133">Transmembrane helix</keyword>
<evidence type="ECO:0000256" key="5">
    <source>
        <dbReference type="ARBA" id="ARBA00022927"/>
    </source>
</evidence>
<keyword evidence="8 9" id="KW-0472">Membrane</keyword>
<feature type="region of interest" description="Disordered" evidence="10">
    <location>
        <begin position="1"/>
        <end position="74"/>
    </location>
</feature>
<evidence type="ECO:0000256" key="2">
    <source>
        <dbReference type="ARBA" id="ARBA00022448"/>
    </source>
</evidence>
<dbReference type="GO" id="GO:0043952">
    <property type="term" value="P:protein transport by the Sec complex"/>
    <property type="evidence" value="ECO:0007669"/>
    <property type="project" value="UniProtKB-UniRule"/>
</dbReference>
<protein>
    <recommendedName>
        <fullName evidence="9">Protein translocase subunit SecE</fullName>
    </recommendedName>
</protein>
<comment type="function">
    <text evidence="9">Essential subunit of the Sec protein translocation channel SecYEG. Clamps together the 2 halves of SecY. May contact the channel plug during translocation.</text>
</comment>
<comment type="subcellular location">
    <subcellularLocation>
        <location evidence="9">Cell membrane</location>
        <topology evidence="9">Single-pass membrane protein</topology>
    </subcellularLocation>
    <subcellularLocation>
        <location evidence="1">Membrane</location>
    </subcellularLocation>
</comment>
<reference evidence="11 12" key="1">
    <citation type="submission" date="2018-11" db="EMBL/GenBank/DDBJ databases">
        <title>YIM 102482-1 draft genome.</title>
        <authorList>
            <person name="Li G."/>
            <person name="Jiang Y."/>
        </authorList>
    </citation>
    <scope>NUCLEOTIDE SEQUENCE [LARGE SCALE GENOMIC DNA]</scope>
    <source>
        <strain evidence="11 12">YIM 102482-1</strain>
    </source>
</reference>
<dbReference type="OrthoDB" id="9805743at2"/>
<proteinExistence type="inferred from homology"/>
<dbReference type="GO" id="GO:0065002">
    <property type="term" value="P:intracellular protein transmembrane transport"/>
    <property type="evidence" value="ECO:0007669"/>
    <property type="project" value="UniProtKB-UniRule"/>
</dbReference>
<evidence type="ECO:0000313" key="11">
    <source>
        <dbReference type="EMBL" id="RRJ85860.1"/>
    </source>
</evidence>
<evidence type="ECO:0000256" key="9">
    <source>
        <dbReference type="HAMAP-Rule" id="MF_00422"/>
    </source>
</evidence>
<gene>
    <name evidence="9 11" type="primary">secE</name>
    <name evidence="11" type="ORF">EG850_11460</name>
</gene>
<evidence type="ECO:0000256" key="7">
    <source>
        <dbReference type="ARBA" id="ARBA00023010"/>
    </source>
</evidence>
<dbReference type="Gene3D" id="1.20.5.1030">
    <property type="entry name" value="Preprotein translocase secy subunit"/>
    <property type="match status" value="1"/>
</dbReference>
<dbReference type="HAMAP" id="MF_00422">
    <property type="entry name" value="SecE"/>
    <property type="match status" value="1"/>
</dbReference>
<keyword evidence="3 9" id="KW-1003">Cell membrane</keyword>
<accession>A0A3P3VT85</accession>
<dbReference type="AlphaFoldDB" id="A0A3P3VT85"/>
<dbReference type="PANTHER" id="PTHR33910">
    <property type="entry name" value="PROTEIN TRANSLOCASE SUBUNIT SECE"/>
    <property type="match status" value="1"/>
</dbReference>
<comment type="similarity">
    <text evidence="9">Belongs to the SecE/SEC61-gamma family.</text>
</comment>
<dbReference type="GO" id="GO:0006605">
    <property type="term" value="P:protein targeting"/>
    <property type="evidence" value="ECO:0007669"/>
    <property type="project" value="UniProtKB-UniRule"/>
</dbReference>
<dbReference type="InterPro" id="IPR038379">
    <property type="entry name" value="SecE_sf"/>
</dbReference>
<comment type="caution">
    <text evidence="11">The sequence shown here is derived from an EMBL/GenBank/DDBJ whole genome shotgun (WGS) entry which is preliminary data.</text>
</comment>
<evidence type="ECO:0000256" key="6">
    <source>
        <dbReference type="ARBA" id="ARBA00022989"/>
    </source>
</evidence>
<dbReference type="InterPro" id="IPR001901">
    <property type="entry name" value="Translocase_SecE/Sec61-g"/>
</dbReference>
<dbReference type="InterPro" id="IPR005807">
    <property type="entry name" value="SecE_bac"/>
</dbReference>
<keyword evidence="5 9" id="KW-0653">Protein transport</keyword>
<dbReference type="GO" id="GO:0005886">
    <property type="term" value="C:plasma membrane"/>
    <property type="evidence" value="ECO:0007669"/>
    <property type="project" value="UniProtKB-SubCell"/>
</dbReference>
<evidence type="ECO:0000256" key="8">
    <source>
        <dbReference type="ARBA" id="ARBA00023136"/>
    </source>
</evidence>
<evidence type="ECO:0000256" key="4">
    <source>
        <dbReference type="ARBA" id="ARBA00022692"/>
    </source>
</evidence>
<evidence type="ECO:0000313" key="12">
    <source>
        <dbReference type="Proteomes" id="UP000274391"/>
    </source>
</evidence>
<evidence type="ECO:0000256" key="10">
    <source>
        <dbReference type="SAM" id="MobiDB-lite"/>
    </source>
</evidence>
<dbReference type="PANTHER" id="PTHR33910:SF1">
    <property type="entry name" value="PROTEIN TRANSLOCASE SUBUNIT SECE"/>
    <property type="match status" value="1"/>
</dbReference>
<evidence type="ECO:0000256" key="3">
    <source>
        <dbReference type="ARBA" id="ARBA00022475"/>
    </source>
</evidence>
<dbReference type="Proteomes" id="UP000274391">
    <property type="component" value="Unassembled WGS sequence"/>
</dbReference>